<evidence type="ECO:0000313" key="3">
    <source>
        <dbReference type="EMBL" id="SHF32523.1"/>
    </source>
</evidence>
<sequence>MTALLELKQKMKNFYGEHDTFILPVLKFLLAIITFRGINASLGFMHKLDNIFVVLILSILCSVLPLNLMVILGLALIVAHCYAVGVEVAGFALLLILLLMILFLRFSSKDNLAMILTPVAFGLRVPAIVPIGCGLLRGPASAISADCGVIIYYFMNLVKEKASVLKGETDIMQKLKFLLDGLVKNQNMWLTILAFTAVIILVYVIRKMAVDYSWRIAIVVGAVIYIVTMVAGGLFLDVTNEMAAVIISAVGSCILGLLLEFFVLGVDYSRSENLQFEDDEYVYYVKAVPKSLVTQSKRSIKKIQVEPDERTERRNVSREPDEEEDIPLEKVDFSEFDFEEKLEDSLKDL</sequence>
<proteinExistence type="predicted"/>
<feature type="transmembrane region" description="Helical" evidence="2">
    <location>
        <begin position="188"/>
        <end position="205"/>
    </location>
</feature>
<dbReference type="RefSeq" id="WP_072853727.1">
    <property type="nucleotide sequence ID" value="NZ_FQVI01000021.1"/>
</dbReference>
<reference evidence="3 4" key="1">
    <citation type="submission" date="2016-11" db="EMBL/GenBank/DDBJ databases">
        <authorList>
            <person name="Jaros S."/>
            <person name="Januszkiewicz K."/>
            <person name="Wedrychowicz H."/>
        </authorList>
    </citation>
    <scope>NUCLEOTIDE SEQUENCE [LARGE SCALE GENOMIC DNA]</scope>
    <source>
        <strain evidence="3 4">DSM 17459</strain>
    </source>
</reference>
<name>A0A1M5AQK3_9CLOT</name>
<dbReference type="OrthoDB" id="1766220at2"/>
<gene>
    <name evidence="3" type="ORF">SAMN02745158_03305</name>
</gene>
<protein>
    <submittedName>
        <fullName evidence="3">Uncharacterized protein</fullName>
    </submittedName>
</protein>
<feature type="transmembrane region" description="Helical" evidence="2">
    <location>
        <begin position="51"/>
        <end position="76"/>
    </location>
</feature>
<keyword evidence="2" id="KW-0472">Membrane</keyword>
<feature type="compositionally biased region" description="Basic and acidic residues" evidence="1">
    <location>
        <begin position="307"/>
        <end position="319"/>
    </location>
</feature>
<dbReference type="Proteomes" id="UP000184245">
    <property type="component" value="Unassembled WGS sequence"/>
</dbReference>
<keyword evidence="2" id="KW-0812">Transmembrane</keyword>
<evidence type="ECO:0000256" key="2">
    <source>
        <dbReference type="SAM" id="Phobius"/>
    </source>
</evidence>
<keyword evidence="2" id="KW-1133">Transmembrane helix</keyword>
<feature type="transmembrane region" description="Helical" evidence="2">
    <location>
        <begin position="242"/>
        <end position="266"/>
    </location>
</feature>
<keyword evidence="4" id="KW-1185">Reference proteome</keyword>
<feature type="transmembrane region" description="Helical" evidence="2">
    <location>
        <begin position="82"/>
        <end position="104"/>
    </location>
</feature>
<organism evidence="3 4">
    <name type="scientific">Lactonifactor longoviformis DSM 17459</name>
    <dbReference type="NCBI Taxonomy" id="1122155"/>
    <lineage>
        <taxon>Bacteria</taxon>
        <taxon>Bacillati</taxon>
        <taxon>Bacillota</taxon>
        <taxon>Clostridia</taxon>
        <taxon>Eubacteriales</taxon>
        <taxon>Clostridiaceae</taxon>
        <taxon>Lactonifactor</taxon>
    </lineage>
</organism>
<dbReference type="AlphaFoldDB" id="A0A1M5AQK3"/>
<accession>A0A1M5AQK3</accession>
<dbReference type="STRING" id="1122155.SAMN02745158_03305"/>
<feature type="transmembrane region" description="Helical" evidence="2">
    <location>
        <begin position="20"/>
        <end position="39"/>
    </location>
</feature>
<evidence type="ECO:0000313" key="4">
    <source>
        <dbReference type="Proteomes" id="UP000184245"/>
    </source>
</evidence>
<feature type="transmembrane region" description="Helical" evidence="2">
    <location>
        <begin position="212"/>
        <end position="236"/>
    </location>
</feature>
<evidence type="ECO:0000256" key="1">
    <source>
        <dbReference type="SAM" id="MobiDB-lite"/>
    </source>
</evidence>
<dbReference type="EMBL" id="FQVI01000021">
    <property type="protein sequence ID" value="SHF32523.1"/>
    <property type="molecule type" value="Genomic_DNA"/>
</dbReference>
<feature type="transmembrane region" description="Helical" evidence="2">
    <location>
        <begin position="111"/>
        <end position="129"/>
    </location>
</feature>
<feature type="region of interest" description="Disordered" evidence="1">
    <location>
        <begin position="307"/>
        <end position="329"/>
    </location>
</feature>